<dbReference type="RefSeq" id="WP_380694605.1">
    <property type="nucleotide sequence ID" value="NZ_JBHRYR010000002.1"/>
</dbReference>
<evidence type="ECO:0000256" key="5">
    <source>
        <dbReference type="ARBA" id="ARBA00022679"/>
    </source>
</evidence>
<evidence type="ECO:0000256" key="6">
    <source>
        <dbReference type="ARBA" id="ARBA00023315"/>
    </source>
</evidence>
<dbReference type="InterPro" id="IPR016181">
    <property type="entry name" value="Acyl_CoA_acyltransferase"/>
</dbReference>
<comment type="function">
    <text evidence="8">Catalyzes the acetylation of L-2,4-diaminobutyrate (DABA) to gamma-N-acetyl-alpha,gamma-diaminobutyric acid (ADABA) with acetyl coenzyme A.</text>
</comment>
<evidence type="ECO:0000256" key="1">
    <source>
        <dbReference type="ARBA" id="ARBA00004978"/>
    </source>
</evidence>
<protein>
    <recommendedName>
        <fullName evidence="4 8">L-2,4-diaminobutyric acid acetyltransferase</fullName>
        <shortName evidence="8">DABA acetyltransferase</shortName>
        <ecNumber evidence="3 8">2.3.1.178</ecNumber>
    </recommendedName>
</protein>
<keyword evidence="5 8" id="KW-0808">Transferase</keyword>
<dbReference type="GO" id="GO:0033816">
    <property type="term" value="F:diaminobutyrate acetyltransferase activity"/>
    <property type="evidence" value="ECO:0007669"/>
    <property type="project" value="UniProtKB-EC"/>
</dbReference>
<dbReference type="PROSITE" id="PS51186">
    <property type="entry name" value="GNAT"/>
    <property type="match status" value="1"/>
</dbReference>
<comment type="catalytic activity">
    <reaction evidence="7 8">
        <text>L-2,4-diaminobutanoate + acetyl-CoA = (2S)-4-acetamido-2-aminobutanoate + CoA + H(+)</text>
        <dbReference type="Rhea" id="RHEA:16901"/>
        <dbReference type="ChEBI" id="CHEBI:15378"/>
        <dbReference type="ChEBI" id="CHEBI:57287"/>
        <dbReference type="ChEBI" id="CHEBI:57288"/>
        <dbReference type="ChEBI" id="CHEBI:58761"/>
        <dbReference type="ChEBI" id="CHEBI:58929"/>
        <dbReference type="EC" id="2.3.1.178"/>
    </reaction>
</comment>
<dbReference type="Pfam" id="PF00583">
    <property type="entry name" value="Acetyltransf_1"/>
    <property type="match status" value="1"/>
</dbReference>
<gene>
    <name evidence="8 10" type="primary">ectA</name>
    <name evidence="10" type="ORF">ACFOOG_06390</name>
</gene>
<evidence type="ECO:0000313" key="10">
    <source>
        <dbReference type="EMBL" id="MFC3852459.1"/>
    </source>
</evidence>
<dbReference type="NCBIfam" id="TIGR02406">
    <property type="entry name" value="ectoine_EctA"/>
    <property type="match status" value="1"/>
</dbReference>
<reference evidence="11" key="1">
    <citation type="journal article" date="2019" name="Int. J. Syst. Evol. Microbiol.">
        <title>The Global Catalogue of Microorganisms (GCM) 10K type strain sequencing project: providing services to taxonomists for standard genome sequencing and annotation.</title>
        <authorList>
            <consortium name="The Broad Institute Genomics Platform"/>
            <consortium name="The Broad Institute Genome Sequencing Center for Infectious Disease"/>
            <person name="Wu L."/>
            <person name="Ma J."/>
        </authorList>
    </citation>
    <scope>NUCLEOTIDE SEQUENCE [LARGE SCALE GENOMIC DNA]</scope>
    <source>
        <strain evidence="11">IBRC 10765</strain>
    </source>
</reference>
<comment type="caution">
    <text evidence="10">The sequence shown here is derived from an EMBL/GenBank/DDBJ whole genome shotgun (WGS) entry which is preliminary data.</text>
</comment>
<sequence length="166" mass="18675">MSNDITFSNPAPTDGAQVFDLVEACPPLDTNSRYCNLLQCSHFADTCLAAWQNKKLVGFISGYIPPQESNTYFLWQIAVHESARGQNLTQRMLDEVLKLPACHAVRQVKTTITPDNAASQRVFEKLAERHNAAIHNEPFFTRDDHFAGHHDTEFLYTIGPVNQARS</sequence>
<dbReference type="InterPro" id="IPR012772">
    <property type="entry name" value="Ectoine_EctA"/>
</dbReference>
<keyword evidence="6 8" id="KW-0012">Acyltransferase</keyword>
<evidence type="ECO:0000256" key="4">
    <source>
        <dbReference type="ARBA" id="ARBA00017935"/>
    </source>
</evidence>
<evidence type="ECO:0000313" key="11">
    <source>
        <dbReference type="Proteomes" id="UP001595617"/>
    </source>
</evidence>
<evidence type="ECO:0000256" key="3">
    <source>
        <dbReference type="ARBA" id="ARBA00012355"/>
    </source>
</evidence>
<organism evidence="10 11">
    <name type="scientific">Saccharospirillum mangrovi</name>
    <dbReference type="NCBI Taxonomy" id="2161747"/>
    <lineage>
        <taxon>Bacteria</taxon>
        <taxon>Pseudomonadati</taxon>
        <taxon>Pseudomonadota</taxon>
        <taxon>Gammaproteobacteria</taxon>
        <taxon>Oceanospirillales</taxon>
        <taxon>Saccharospirillaceae</taxon>
        <taxon>Saccharospirillum</taxon>
    </lineage>
</organism>
<dbReference type="Proteomes" id="UP001595617">
    <property type="component" value="Unassembled WGS sequence"/>
</dbReference>
<dbReference type="InterPro" id="IPR000182">
    <property type="entry name" value="GNAT_dom"/>
</dbReference>
<dbReference type="Gene3D" id="3.40.630.30">
    <property type="match status" value="1"/>
</dbReference>
<comment type="similarity">
    <text evidence="2 8">Belongs to the acetyltransferase family. EctA subfamily.</text>
</comment>
<proteinExistence type="inferred from homology"/>
<dbReference type="EC" id="2.3.1.178" evidence="3 8"/>
<dbReference type="EMBL" id="JBHRYR010000002">
    <property type="protein sequence ID" value="MFC3852459.1"/>
    <property type="molecule type" value="Genomic_DNA"/>
</dbReference>
<keyword evidence="11" id="KW-1185">Reference proteome</keyword>
<name>A0ABV7ZW72_9GAMM</name>
<accession>A0ABV7ZW72</accession>
<comment type="pathway">
    <text evidence="1 8">Amine and polyamine biosynthesis; ectoine biosynthesis; L-ectoine from L-aspartate 4-semialdehyde: step 2/3.</text>
</comment>
<dbReference type="SUPFAM" id="SSF55729">
    <property type="entry name" value="Acyl-CoA N-acyltransferases (Nat)"/>
    <property type="match status" value="1"/>
</dbReference>
<evidence type="ECO:0000259" key="9">
    <source>
        <dbReference type="PROSITE" id="PS51186"/>
    </source>
</evidence>
<evidence type="ECO:0000256" key="8">
    <source>
        <dbReference type="RuleBase" id="RU365045"/>
    </source>
</evidence>
<dbReference type="CDD" id="cd04301">
    <property type="entry name" value="NAT_SF"/>
    <property type="match status" value="1"/>
</dbReference>
<evidence type="ECO:0000256" key="7">
    <source>
        <dbReference type="ARBA" id="ARBA00048924"/>
    </source>
</evidence>
<feature type="domain" description="N-acetyltransferase" evidence="9">
    <location>
        <begin position="5"/>
        <end position="166"/>
    </location>
</feature>
<evidence type="ECO:0000256" key="2">
    <source>
        <dbReference type="ARBA" id="ARBA00010712"/>
    </source>
</evidence>